<feature type="signal peptide" evidence="1">
    <location>
        <begin position="1"/>
        <end position="26"/>
    </location>
</feature>
<dbReference type="STRING" id="1513271.XM47_07105"/>
<dbReference type="PATRIC" id="fig|1513271.3.peg.1455"/>
<sequence>MFSHYLKLSIPLICLQFLSACSLTQAVSSTNTNSNVEQLKKIEANIIKQCSTNYKKLASSVNQNTKANKSLEKSTNKLIKQLSVEEQQPECKATNDNQFELQGKIILGELEWVYLPLVKEHFKARIDSGATTSSISAKNIVNFERNGKSWVRFTLEHKDTKIKPKQIEAAVVRVARIRQASAAGIEHRPVIKLNLHLGQSLVQSAEFTLTNRSEMDFPVLLGREFLQDISLIEVGRTFTHSKYSVK</sequence>
<dbReference type="SUPFAM" id="SSF50630">
    <property type="entry name" value="Acid proteases"/>
    <property type="match status" value="1"/>
</dbReference>
<organism evidence="3 4">
    <name type="scientific">Catenovulum maritimum</name>
    <dbReference type="NCBI Taxonomy" id="1513271"/>
    <lineage>
        <taxon>Bacteria</taxon>
        <taxon>Pseudomonadati</taxon>
        <taxon>Pseudomonadota</taxon>
        <taxon>Gammaproteobacteria</taxon>
        <taxon>Alteromonadales</taxon>
        <taxon>Alteromonadaceae</taxon>
        <taxon>Catenovulum</taxon>
    </lineage>
</organism>
<dbReference type="PANTHER" id="PTHR38037:SF2">
    <property type="entry name" value="ATP-DEPENDENT ZINC PROTEASE DOMAIN-CONTAINING PROTEIN-RELATED"/>
    <property type="match status" value="1"/>
</dbReference>
<feature type="chain" id="PRO_5005301462" description="Retropepsin-like aspartic endopeptidase domain-containing protein" evidence="1">
    <location>
        <begin position="27"/>
        <end position="246"/>
    </location>
</feature>
<dbReference type="OrthoDB" id="8546610at2"/>
<evidence type="ECO:0000256" key="1">
    <source>
        <dbReference type="SAM" id="SignalP"/>
    </source>
</evidence>
<dbReference type="PROSITE" id="PS51257">
    <property type="entry name" value="PROKAR_LIPOPROTEIN"/>
    <property type="match status" value="1"/>
</dbReference>
<reference evidence="3 4" key="1">
    <citation type="submission" date="2015-04" db="EMBL/GenBank/DDBJ databases">
        <title>Draft Genome Sequence of the Novel Agar-Digesting Marine Bacterium Q1.</title>
        <authorList>
            <person name="Li Y."/>
            <person name="Li D."/>
            <person name="Chen G."/>
            <person name="Du Z."/>
        </authorList>
    </citation>
    <scope>NUCLEOTIDE SEQUENCE [LARGE SCALE GENOMIC DNA]</scope>
    <source>
        <strain evidence="3 4">Q1</strain>
    </source>
</reference>
<dbReference type="RefSeq" id="WP_053084524.1">
    <property type="nucleotide sequence ID" value="NZ_KQ130486.1"/>
</dbReference>
<dbReference type="Proteomes" id="UP000037600">
    <property type="component" value="Unassembled WGS sequence"/>
</dbReference>
<dbReference type="Gene3D" id="2.40.70.10">
    <property type="entry name" value="Acid Proteases"/>
    <property type="match status" value="1"/>
</dbReference>
<evidence type="ECO:0000259" key="2">
    <source>
        <dbReference type="Pfam" id="PF05618"/>
    </source>
</evidence>
<dbReference type="EMBL" id="LAZL01000009">
    <property type="protein sequence ID" value="KMT65766.1"/>
    <property type="molecule type" value="Genomic_DNA"/>
</dbReference>
<evidence type="ECO:0000313" key="3">
    <source>
        <dbReference type="EMBL" id="KMT65766.1"/>
    </source>
</evidence>
<proteinExistence type="predicted"/>
<feature type="domain" description="Retropepsin-like aspartic endopeptidase" evidence="2">
    <location>
        <begin position="106"/>
        <end position="241"/>
    </location>
</feature>
<dbReference type="AlphaFoldDB" id="A0A0J8JMD3"/>
<evidence type="ECO:0000313" key="4">
    <source>
        <dbReference type="Proteomes" id="UP000037600"/>
    </source>
</evidence>
<keyword evidence="1" id="KW-0732">Signal</keyword>
<dbReference type="InterPro" id="IPR008503">
    <property type="entry name" value="Asp_endopeptidase"/>
</dbReference>
<keyword evidence="4" id="KW-1185">Reference proteome</keyword>
<gene>
    <name evidence="3" type="ORF">XM47_07105</name>
</gene>
<comment type="caution">
    <text evidence="3">The sequence shown here is derived from an EMBL/GenBank/DDBJ whole genome shotgun (WGS) entry which is preliminary data.</text>
</comment>
<protein>
    <recommendedName>
        <fullName evidence="2">Retropepsin-like aspartic endopeptidase domain-containing protein</fullName>
    </recommendedName>
</protein>
<name>A0A0J8JMD3_9ALTE</name>
<dbReference type="PANTHER" id="PTHR38037">
    <property type="entry name" value="ZN_PROTEASE DOMAIN-CONTAINING PROTEIN"/>
    <property type="match status" value="1"/>
</dbReference>
<dbReference type="Pfam" id="PF05618">
    <property type="entry name" value="Zn_protease"/>
    <property type="match status" value="1"/>
</dbReference>
<accession>A0A0J8JMD3</accession>
<dbReference type="InterPro" id="IPR021109">
    <property type="entry name" value="Peptidase_aspartic_dom_sf"/>
</dbReference>